<dbReference type="SMART" id="SM00355">
    <property type="entry name" value="ZnF_C2H2"/>
    <property type="match status" value="3"/>
</dbReference>
<dbReference type="InterPro" id="IPR055186">
    <property type="entry name" value="C2H2-2nd_BIRD-IDD"/>
</dbReference>
<dbReference type="Pfam" id="PF22995">
    <property type="entry name" value="C2CH-3rd_BIRD-IDD"/>
    <property type="match status" value="1"/>
</dbReference>
<keyword evidence="6" id="KW-0238">DNA-binding</keyword>
<dbReference type="InterPro" id="IPR013087">
    <property type="entry name" value="Znf_C2H2_type"/>
</dbReference>
<dbReference type="OrthoDB" id="6354171at2759"/>
<comment type="caution">
    <text evidence="11">The sequence shown here is derived from an EMBL/GenBank/DDBJ whole genome shotgun (WGS) entry which is preliminary data.</text>
</comment>
<gene>
    <name evidence="11" type="ORF">G2W53_036128</name>
</gene>
<dbReference type="GO" id="GO:0003700">
    <property type="term" value="F:DNA-binding transcription factor activity"/>
    <property type="evidence" value="ECO:0007669"/>
    <property type="project" value="TreeGrafter"/>
</dbReference>
<name>A0A834SVB9_9FABA</name>
<dbReference type="PROSITE" id="PS00028">
    <property type="entry name" value="ZINC_FINGER_C2H2_1"/>
    <property type="match status" value="1"/>
</dbReference>
<evidence type="ECO:0000256" key="8">
    <source>
        <dbReference type="PROSITE-ProRule" id="PRU00042"/>
    </source>
</evidence>
<evidence type="ECO:0000256" key="7">
    <source>
        <dbReference type="ARBA" id="ARBA00023163"/>
    </source>
</evidence>
<evidence type="ECO:0000256" key="3">
    <source>
        <dbReference type="ARBA" id="ARBA00022771"/>
    </source>
</evidence>
<dbReference type="Proteomes" id="UP000634136">
    <property type="component" value="Unassembled WGS sequence"/>
</dbReference>
<evidence type="ECO:0000256" key="2">
    <source>
        <dbReference type="ARBA" id="ARBA00022737"/>
    </source>
</evidence>
<dbReference type="PANTHER" id="PTHR10593:SF214">
    <property type="entry name" value="PROTEIN INDETERMINATE-DOMAIN 5, CHLOROPLASTIC"/>
    <property type="match status" value="1"/>
</dbReference>
<keyword evidence="5" id="KW-0805">Transcription regulation</keyword>
<keyword evidence="7" id="KW-0804">Transcription</keyword>
<keyword evidence="12" id="KW-1185">Reference proteome</keyword>
<feature type="compositionally biased region" description="Polar residues" evidence="9">
    <location>
        <begin position="1"/>
        <end position="10"/>
    </location>
</feature>
<dbReference type="InterPro" id="IPR055187">
    <property type="entry name" value="C2CH-3rd_BIRD-IDD"/>
</dbReference>
<dbReference type="PROSITE" id="PS50157">
    <property type="entry name" value="ZINC_FINGER_C2H2_2"/>
    <property type="match status" value="1"/>
</dbReference>
<evidence type="ECO:0000256" key="1">
    <source>
        <dbReference type="ARBA" id="ARBA00022723"/>
    </source>
</evidence>
<dbReference type="Pfam" id="PF12874">
    <property type="entry name" value="zf-met"/>
    <property type="match status" value="1"/>
</dbReference>
<dbReference type="Pfam" id="PF22996">
    <property type="entry name" value="C2H2-2nd_BIRD-IDD"/>
    <property type="match status" value="1"/>
</dbReference>
<organism evidence="11 12">
    <name type="scientific">Senna tora</name>
    <dbReference type="NCBI Taxonomy" id="362788"/>
    <lineage>
        <taxon>Eukaryota</taxon>
        <taxon>Viridiplantae</taxon>
        <taxon>Streptophyta</taxon>
        <taxon>Embryophyta</taxon>
        <taxon>Tracheophyta</taxon>
        <taxon>Spermatophyta</taxon>
        <taxon>Magnoliopsida</taxon>
        <taxon>eudicotyledons</taxon>
        <taxon>Gunneridae</taxon>
        <taxon>Pentapetalae</taxon>
        <taxon>rosids</taxon>
        <taxon>fabids</taxon>
        <taxon>Fabales</taxon>
        <taxon>Fabaceae</taxon>
        <taxon>Caesalpinioideae</taxon>
        <taxon>Cassia clade</taxon>
        <taxon>Senna</taxon>
    </lineage>
</organism>
<dbReference type="InterPro" id="IPR055185">
    <property type="entry name" value="C2CH-4th_BIRD-IDD"/>
</dbReference>
<keyword evidence="3 8" id="KW-0863">Zinc-finger</keyword>
<keyword evidence="2" id="KW-0677">Repeat</keyword>
<keyword evidence="4" id="KW-0862">Zinc</keyword>
<evidence type="ECO:0000313" key="11">
    <source>
        <dbReference type="EMBL" id="KAF7809385.1"/>
    </source>
</evidence>
<dbReference type="InterPro" id="IPR036236">
    <property type="entry name" value="Znf_C2H2_sf"/>
</dbReference>
<dbReference type="EMBL" id="JAAIUW010000011">
    <property type="protein sequence ID" value="KAF7809385.1"/>
    <property type="molecule type" value="Genomic_DNA"/>
</dbReference>
<dbReference type="GO" id="GO:0003677">
    <property type="term" value="F:DNA binding"/>
    <property type="evidence" value="ECO:0007669"/>
    <property type="project" value="UniProtKB-KW"/>
</dbReference>
<sequence>MAAFSSSATVFGNREDDDQIQMKQLQQHNSLTPSSSTAPQKKKRNQPGNPSKYHPADELINFIKISNIINLLIIIFGAGRVMGDPDAEVIAVSPKSLMATNRFICEVCNKGFQREQNLQLHRRGHNLPWKLKQKSTKEGEKAKRKVYVCPEPTCVHHDPSRALGDLTGIKKHYSRKHGHKNWICHKCSKKYAVQSDWKAHSKTCGTREYRCHCATIFSRRESLIRHRALCDALGEESIREGGAANVMMYGSSSSSVADIDEYSMSMSGGHQLLPQTNNNNNNMNMFIIPPQSNQTIYSQLQLPTSNDNSTLSPPNNLFSTLPFFSNEPSIMPNIHHTTSSLLTNMNYIPQMSATALLQKAAQMGATSSTTNVNATTLLGSTTSSTHHNDLIIINSSFGIGTNNPTSLQSMSMNNNIIGNSGGLTRDFLGVGHNILTTITTTSQQQQPPPHTTFGGGGSNFQFPH</sequence>
<dbReference type="AlphaFoldDB" id="A0A834SVB9"/>
<dbReference type="PANTHER" id="PTHR10593">
    <property type="entry name" value="SERINE/THREONINE-PROTEIN KINASE RIO"/>
    <property type="match status" value="1"/>
</dbReference>
<dbReference type="FunFam" id="3.30.160.60:FF:000554">
    <property type="entry name" value="protein indeterminate-domain 12-like"/>
    <property type="match status" value="1"/>
</dbReference>
<evidence type="ECO:0000256" key="6">
    <source>
        <dbReference type="ARBA" id="ARBA00023125"/>
    </source>
</evidence>
<feature type="domain" description="C2H2-type" evidence="10">
    <location>
        <begin position="103"/>
        <end position="125"/>
    </location>
</feature>
<evidence type="ECO:0000256" key="4">
    <source>
        <dbReference type="ARBA" id="ARBA00022833"/>
    </source>
</evidence>
<dbReference type="Gene3D" id="3.30.160.60">
    <property type="entry name" value="Classic Zinc Finger"/>
    <property type="match status" value="2"/>
</dbReference>
<feature type="region of interest" description="Disordered" evidence="9">
    <location>
        <begin position="1"/>
        <end position="53"/>
    </location>
</feature>
<dbReference type="SUPFAM" id="SSF57667">
    <property type="entry name" value="beta-beta-alpha zinc fingers"/>
    <property type="match status" value="1"/>
</dbReference>
<protein>
    <submittedName>
        <fullName evidence="11">Protein indeterminate-domain 4, chloroplastic</fullName>
    </submittedName>
</protein>
<reference evidence="11" key="1">
    <citation type="submission" date="2020-09" db="EMBL/GenBank/DDBJ databases">
        <title>Genome-Enabled Discovery of Anthraquinone Biosynthesis in Senna tora.</title>
        <authorList>
            <person name="Kang S.-H."/>
            <person name="Pandey R.P."/>
            <person name="Lee C.-M."/>
            <person name="Sim J.-S."/>
            <person name="Jeong J.-T."/>
            <person name="Choi B.-S."/>
            <person name="Jung M."/>
            <person name="Ginzburg D."/>
            <person name="Zhao K."/>
            <person name="Won S.Y."/>
            <person name="Oh T.-J."/>
            <person name="Yu Y."/>
            <person name="Kim N.-H."/>
            <person name="Lee O.R."/>
            <person name="Lee T.-H."/>
            <person name="Bashyal P."/>
            <person name="Kim T.-S."/>
            <person name="Lee W.-H."/>
            <person name="Kawkins C."/>
            <person name="Kim C.-K."/>
            <person name="Kim J.S."/>
            <person name="Ahn B.O."/>
            <person name="Rhee S.Y."/>
            <person name="Sohng J.K."/>
        </authorList>
    </citation>
    <scope>NUCLEOTIDE SEQUENCE</scope>
    <source>
        <tissue evidence="11">Leaf</tissue>
    </source>
</reference>
<dbReference type="Pfam" id="PF22992">
    <property type="entry name" value="C2CH-4th_BIRD-IDD"/>
    <property type="match status" value="1"/>
</dbReference>
<accession>A0A834SVB9</accession>
<feature type="compositionally biased region" description="Polar residues" evidence="9">
    <location>
        <begin position="21"/>
        <end position="39"/>
    </location>
</feature>
<keyword evidence="1" id="KW-0479">Metal-binding</keyword>
<evidence type="ECO:0000259" key="10">
    <source>
        <dbReference type="PROSITE" id="PS50157"/>
    </source>
</evidence>
<feature type="region of interest" description="Disordered" evidence="9">
    <location>
        <begin position="440"/>
        <end position="464"/>
    </location>
</feature>
<dbReference type="GO" id="GO:0005634">
    <property type="term" value="C:nucleus"/>
    <property type="evidence" value="ECO:0007669"/>
    <property type="project" value="TreeGrafter"/>
</dbReference>
<dbReference type="GO" id="GO:0008270">
    <property type="term" value="F:zinc ion binding"/>
    <property type="evidence" value="ECO:0007669"/>
    <property type="project" value="UniProtKB-KW"/>
</dbReference>
<evidence type="ECO:0000256" key="9">
    <source>
        <dbReference type="SAM" id="MobiDB-lite"/>
    </source>
</evidence>
<evidence type="ECO:0000256" key="5">
    <source>
        <dbReference type="ARBA" id="ARBA00023015"/>
    </source>
</evidence>
<dbReference type="InterPro" id="IPR031140">
    <property type="entry name" value="IDD1-16"/>
</dbReference>
<evidence type="ECO:0000313" key="12">
    <source>
        <dbReference type="Proteomes" id="UP000634136"/>
    </source>
</evidence>
<proteinExistence type="predicted"/>